<dbReference type="AlphaFoldDB" id="A0A4Q0Q4Z6"/>
<sequence>MANTEGIHLVKVTTDDREHQLWVAATPRDEAVTEVLNAIPEGWTASLLTSQLTLEEAEVLKLQPGEVREVTSRTN</sequence>
<comment type="caution">
    <text evidence="1">The sequence shown here is derived from an EMBL/GenBank/DDBJ whole genome shotgun (WGS) entry which is preliminary data.</text>
</comment>
<name>A0A4Q0Q4Z6_9BRAD</name>
<dbReference type="RefSeq" id="WP_128936402.1">
    <property type="nucleotide sequence ID" value="NZ_CP022221.1"/>
</dbReference>
<dbReference type="EMBL" id="RKMK01000105">
    <property type="protein sequence ID" value="RXG83650.1"/>
    <property type="molecule type" value="Genomic_DNA"/>
</dbReference>
<organism evidence="1 2">
    <name type="scientific">Bradyrhizobium zhanjiangense</name>
    <dbReference type="NCBI Taxonomy" id="1325107"/>
    <lineage>
        <taxon>Bacteria</taxon>
        <taxon>Pseudomonadati</taxon>
        <taxon>Pseudomonadota</taxon>
        <taxon>Alphaproteobacteria</taxon>
        <taxon>Hyphomicrobiales</taxon>
        <taxon>Nitrobacteraceae</taxon>
        <taxon>Bradyrhizobium</taxon>
    </lineage>
</organism>
<dbReference type="Proteomes" id="UP000290174">
    <property type="component" value="Unassembled WGS sequence"/>
</dbReference>
<proteinExistence type="predicted"/>
<protein>
    <submittedName>
        <fullName evidence="1">Uncharacterized protein</fullName>
    </submittedName>
</protein>
<reference evidence="1 2" key="1">
    <citation type="submission" date="2018-11" db="EMBL/GenBank/DDBJ databases">
        <title>Bradyrhizobium sp. nov., isolated from effective nodules of peanut in China.</title>
        <authorList>
            <person name="Li Y."/>
        </authorList>
    </citation>
    <scope>NUCLEOTIDE SEQUENCE [LARGE SCALE GENOMIC DNA]</scope>
    <source>
        <strain evidence="1 2">CCBAU 51770</strain>
    </source>
</reference>
<accession>A0A4Q0Q4Z6</accession>
<evidence type="ECO:0000313" key="1">
    <source>
        <dbReference type="EMBL" id="RXG83650.1"/>
    </source>
</evidence>
<evidence type="ECO:0000313" key="2">
    <source>
        <dbReference type="Proteomes" id="UP000290174"/>
    </source>
</evidence>
<gene>
    <name evidence="1" type="ORF">EAS61_41505</name>
</gene>